<comment type="caution">
    <text evidence="1">The sequence shown here is derived from an EMBL/GenBank/DDBJ whole genome shotgun (WGS) entry which is preliminary data.</text>
</comment>
<keyword evidence="2" id="KW-1185">Reference proteome</keyword>
<sequence>MDIGQLLDVSYKPLMQLSVAAFSAEVLAQGQERGITLEKTEVVKTHLGCDHPAQDGGQHGGCLQWQDSQVRREEVTTEGTDEDNSTVSRVNCHASLICNARHGTELRIEEICFRNKDQN</sequence>
<evidence type="ECO:0000313" key="1">
    <source>
        <dbReference type="EMBL" id="KAG8507215.1"/>
    </source>
</evidence>
<dbReference type="EMBL" id="JAGFMF010012119">
    <property type="protein sequence ID" value="KAG8507215.1"/>
    <property type="molecule type" value="Genomic_DNA"/>
</dbReference>
<dbReference type="AlphaFoldDB" id="A0A8J6DGU6"/>
<proteinExistence type="predicted"/>
<evidence type="ECO:0000313" key="2">
    <source>
        <dbReference type="Proteomes" id="UP000700334"/>
    </source>
</evidence>
<gene>
    <name evidence="1" type="ORF">J0S82_020132</name>
</gene>
<accession>A0A8J6DGU6</accession>
<dbReference type="Proteomes" id="UP000700334">
    <property type="component" value="Unassembled WGS sequence"/>
</dbReference>
<reference evidence="1" key="1">
    <citation type="journal article" date="2021" name="Evol. Appl.">
        <title>The genome of the Pyrenean desman and the effects of bottlenecks and inbreeding on the genomic landscape of an endangered species.</title>
        <authorList>
            <person name="Escoda L."/>
            <person name="Castresana J."/>
        </authorList>
    </citation>
    <scope>NUCLEOTIDE SEQUENCE</scope>
    <source>
        <strain evidence="1">IBE-C5619</strain>
    </source>
</reference>
<name>A0A8J6DGU6_GALPY</name>
<organism evidence="1 2">
    <name type="scientific">Galemys pyrenaicus</name>
    <name type="common">Iberian desman</name>
    <name type="synonym">Pyrenean desman</name>
    <dbReference type="NCBI Taxonomy" id="202257"/>
    <lineage>
        <taxon>Eukaryota</taxon>
        <taxon>Metazoa</taxon>
        <taxon>Chordata</taxon>
        <taxon>Craniata</taxon>
        <taxon>Vertebrata</taxon>
        <taxon>Euteleostomi</taxon>
        <taxon>Mammalia</taxon>
        <taxon>Eutheria</taxon>
        <taxon>Laurasiatheria</taxon>
        <taxon>Eulipotyphla</taxon>
        <taxon>Talpidae</taxon>
        <taxon>Galemys</taxon>
    </lineage>
</organism>
<protein>
    <submittedName>
        <fullName evidence="1">Uncharacterized protein</fullName>
    </submittedName>
</protein>